<dbReference type="AlphaFoldDB" id="A0A0D0CIH2"/>
<keyword evidence="2" id="KW-1185">Reference proteome</keyword>
<evidence type="ECO:0000313" key="2">
    <source>
        <dbReference type="Proteomes" id="UP000053593"/>
    </source>
</evidence>
<organism evidence="1 2">
    <name type="scientific">Collybiopsis luxurians FD-317 M1</name>
    <dbReference type="NCBI Taxonomy" id="944289"/>
    <lineage>
        <taxon>Eukaryota</taxon>
        <taxon>Fungi</taxon>
        <taxon>Dikarya</taxon>
        <taxon>Basidiomycota</taxon>
        <taxon>Agaricomycotina</taxon>
        <taxon>Agaricomycetes</taxon>
        <taxon>Agaricomycetidae</taxon>
        <taxon>Agaricales</taxon>
        <taxon>Marasmiineae</taxon>
        <taxon>Omphalotaceae</taxon>
        <taxon>Collybiopsis</taxon>
        <taxon>Collybiopsis luxurians</taxon>
    </lineage>
</organism>
<name>A0A0D0CIH2_9AGAR</name>
<reference evidence="1 2" key="1">
    <citation type="submission" date="2014-04" db="EMBL/GenBank/DDBJ databases">
        <title>Evolutionary Origins and Diversification of the Mycorrhizal Mutualists.</title>
        <authorList>
            <consortium name="DOE Joint Genome Institute"/>
            <consortium name="Mycorrhizal Genomics Consortium"/>
            <person name="Kohler A."/>
            <person name="Kuo A."/>
            <person name="Nagy L.G."/>
            <person name="Floudas D."/>
            <person name="Copeland A."/>
            <person name="Barry K.W."/>
            <person name="Cichocki N."/>
            <person name="Veneault-Fourrey C."/>
            <person name="LaButti K."/>
            <person name="Lindquist E.A."/>
            <person name="Lipzen A."/>
            <person name="Lundell T."/>
            <person name="Morin E."/>
            <person name="Murat C."/>
            <person name="Riley R."/>
            <person name="Ohm R."/>
            <person name="Sun H."/>
            <person name="Tunlid A."/>
            <person name="Henrissat B."/>
            <person name="Grigoriev I.V."/>
            <person name="Hibbett D.S."/>
            <person name="Martin F."/>
        </authorList>
    </citation>
    <scope>NUCLEOTIDE SEQUENCE [LARGE SCALE GENOMIC DNA]</scope>
    <source>
        <strain evidence="1 2">FD-317 M1</strain>
    </source>
</reference>
<dbReference type="HOGENOM" id="CLU_1740719_0_0_1"/>
<sequence length="150" mass="16858">MDPNSGNEMELAVCHNSRIGHPGSLERTHWKSWNGEEEEHCSGDDQGHGAWGFSQVLGKKSAEWRGHSYNVYHGRFSHYHTENVAYIESNVSGLPSSPSIVDCTQSTHLLEGFLFYSSTTISKLEQQPQSHSVISKHRHLPFGLTFYAQS</sequence>
<dbReference type="Proteomes" id="UP000053593">
    <property type="component" value="Unassembled WGS sequence"/>
</dbReference>
<dbReference type="EMBL" id="KN834787">
    <property type="protein sequence ID" value="KIK58097.1"/>
    <property type="molecule type" value="Genomic_DNA"/>
</dbReference>
<gene>
    <name evidence="1" type="ORF">GYMLUDRAFT_706761</name>
</gene>
<proteinExistence type="predicted"/>
<protein>
    <submittedName>
        <fullName evidence="1">Uncharacterized protein</fullName>
    </submittedName>
</protein>
<evidence type="ECO:0000313" key="1">
    <source>
        <dbReference type="EMBL" id="KIK58097.1"/>
    </source>
</evidence>
<accession>A0A0D0CIH2</accession>